<proteinExistence type="predicted"/>
<name>A0A6C0H540_9ZZZZ</name>
<evidence type="ECO:0000313" key="1">
    <source>
        <dbReference type="EMBL" id="QHT75527.1"/>
    </source>
</evidence>
<dbReference type="EMBL" id="MN739879">
    <property type="protein sequence ID" value="QHT75527.1"/>
    <property type="molecule type" value="Genomic_DNA"/>
</dbReference>
<organism evidence="1">
    <name type="scientific">viral metagenome</name>
    <dbReference type="NCBI Taxonomy" id="1070528"/>
    <lineage>
        <taxon>unclassified sequences</taxon>
        <taxon>metagenomes</taxon>
        <taxon>organismal metagenomes</taxon>
    </lineage>
</organism>
<accession>A0A6C0H540</accession>
<dbReference type="AlphaFoldDB" id="A0A6C0H540"/>
<protein>
    <submittedName>
        <fullName evidence="1">Uncharacterized protein</fullName>
    </submittedName>
</protein>
<reference evidence="1" key="1">
    <citation type="journal article" date="2020" name="Nature">
        <title>Giant virus diversity and host interactions through global metagenomics.</title>
        <authorList>
            <person name="Schulz F."/>
            <person name="Roux S."/>
            <person name="Paez-Espino D."/>
            <person name="Jungbluth S."/>
            <person name="Walsh D.A."/>
            <person name="Denef V.J."/>
            <person name="McMahon K.D."/>
            <person name="Konstantinidis K.T."/>
            <person name="Eloe-Fadrosh E.A."/>
            <person name="Kyrpides N.C."/>
            <person name="Woyke T."/>
        </authorList>
    </citation>
    <scope>NUCLEOTIDE SEQUENCE</scope>
    <source>
        <strain evidence="1">GVMAG-M-3300023179-71</strain>
    </source>
</reference>
<sequence length="534" mass="60630">MSLNVDDYTISELLDFIKLNENNMSEERIIKKTDKLINKYKTENNKKLTLFFQKVQYKLLLYLKQTNETGNASEYTPNEKQTNEWWSNEALKQKDKIQNEKITERKQKIDVYDNEHVPMKKQELGVNNTFALPVAQDKLNPNLENITKRIVNLDSQFRQASGGINSISTDYTLDLSDPLTDVISLNLYSIQIPYTWYVIDYQYGNTCMWVVNNDNHFLVSIEPGNYTATNFVSTLNTAFLTSGFTSDSNIFVSFNANNGKISLYLGGSIDPNGNIINENMAYFLFFDFTGEYICTETSGCQAQNLAINGTLGWLMGFRLPQVPILTTNTAPAVLDLYGTKYLILVIDDFNQNHINNGLVTITEISNVLDIPPYYNPTTPHLCTNTGTLPNELQIINNQNQNQNQNIGFNLTEKITLLYKNIPTVLPTAPRTLTQAQIYSVNQIIKNREKTTSYRGKAPTSSDTFALIPVKHSGMSVGDVYVEFSGSLQDNQRIYFGPVDISRMHIKLLDDRGFTLNLHGSEWSVTLVSTSLYQY</sequence>